<gene>
    <name evidence="6 8" type="primary">ruvA</name>
    <name evidence="8" type="ORF">KI809_16795</name>
</gene>
<dbReference type="InterPro" id="IPR013849">
    <property type="entry name" value="DNA_helicase_Holl-junc_RuvA_I"/>
</dbReference>
<dbReference type="Pfam" id="PF01330">
    <property type="entry name" value="RuvA_N"/>
    <property type="match status" value="1"/>
</dbReference>
<dbReference type="InterPro" id="IPR036267">
    <property type="entry name" value="RuvA_C_sf"/>
</dbReference>
<dbReference type="GO" id="GO:0006310">
    <property type="term" value="P:DNA recombination"/>
    <property type="evidence" value="ECO:0007669"/>
    <property type="project" value="UniProtKB-UniRule"/>
</dbReference>
<dbReference type="GO" id="GO:0006281">
    <property type="term" value="P:DNA repair"/>
    <property type="evidence" value="ECO:0007669"/>
    <property type="project" value="UniProtKB-UniRule"/>
</dbReference>
<evidence type="ECO:0000259" key="7">
    <source>
        <dbReference type="SMART" id="SM00278"/>
    </source>
</evidence>
<comment type="similarity">
    <text evidence="6">Belongs to the RuvA family.</text>
</comment>
<dbReference type="Gene3D" id="2.40.50.140">
    <property type="entry name" value="Nucleic acid-binding proteins"/>
    <property type="match status" value="1"/>
</dbReference>
<dbReference type="GO" id="GO:0005737">
    <property type="term" value="C:cytoplasm"/>
    <property type="evidence" value="ECO:0007669"/>
    <property type="project" value="UniProtKB-SubCell"/>
</dbReference>
<dbReference type="InterPro" id="IPR012340">
    <property type="entry name" value="NA-bd_OB-fold"/>
</dbReference>
<keyword evidence="5 6" id="KW-0234">DNA repair</keyword>
<dbReference type="SUPFAM" id="SSF47781">
    <property type="entry name" value="RuvA domain 2-like"/>
    <property type="match status" value="1"/>
</dbReference>
<protein>
    <recommendedName>
        <fullName evidence="6">Holliday junction branch migration complex subunit RuvA</fullName>
    </recommendedName>
</protein>
<comment type="caution">
    <text evidence="6">Lacks conserved residue(s) required for the propagation of feature annotation.</text>
</comment>
<dbReference type="EMBL" id="JAHCVJ010000008">
    <property type="protein sequence ID" value="MBT0665971.1"/>
    <property type="molecule type" value="Genomic_DNA"/>
</dbReference>
<evidence type="ECO:0000256" key="5">
    <source>
        <dbReference type="ARBA" id="ARBA00023204"/>
    </source>
</evidence>
<feature type="region of interest" description="Domain III" evidence="6">
    <location>
        <begin position="146"/>
        <end position="199"/>
    </location>
</feature>
<dbReference type="Gene3D" id="1.10.150.20">
    <property type="entry name" value="5' to 3' exonuclease, C-terminal subdomain"/>
    <property type="match status" value="1"/>
</dbReference>
<dbReference type="InterPro" id="IPR011114">
    <property type="entry name" value="RuvA_C"/>
</dbReference>
<dbReference type="SUPFAM" id="SSF50249">
    <property type="entry name" value="Nucleic acid-binding proteins"/>
    <property type="match status" value="1"/>
</dbReference>
<dbReference type="Proteomes" id="UP000811899">
    <property type="component" value="Unassembled WGS sequence"/>
</dbReference>
<dbReference type="Pfam" id="PF14520">
    <property type="entry name" value="HHH_5"/>
    <property type="match status" value="1"/>
</dbReference>
<dbReference type="NCBIfam" id="TIGR00084">
    <property type="entry name" value="ruvA"/>
    <property type="match status" value="1"/>
</dbReference>
<dbReference type="SMART" id="SM00278">
    <property type="entry name" value="HhH1"/>
    <property type="match status" value="2"/>
</dbReference>
<dbReference type="Pfam" id="PF07499">
    <property type="entry name" value="RuvA_C"/>
    <property type="match status" value="1"/>
</dbReference>
<dbReference type="Gene3D" id="1.10.8.10">
    <property type="entry name" value="DNA helicase RuvA subunit, C-terminal domain"/>
    <property type="match status" value="1"/>
</dbReference>
<keyword evidence="2 6" id="KW-0227">DNA damage</keyword>
<dbReference type="GO" id="GO:0009379">
    <property type="term" value="C:Holliday junction helicase complex"/>
    <property type="evidence" value="ECO:0007669"/>
    <property type="project" value="InterPro"/>
</dbReference>
<dbReference type="RefSeq" id="WP_214172745.1">
    <property type="nucleotide sequence ID" value="NZ_JAHCVJ010000008.1"/>
</dbReference>
<dbReference type="CDD" id="cd00080">
    <property type="entry name" value="H3TH_StructSpec-5'-nucleases"/>
    <property type="match status" value="1"/>
</dbReference>
<keyword evidence="1 6" id="KW-0963">Cytoplasm</keyword>
<comment type="subcellular location">
    <subcellularLocation>
        <location evidence="6">Cytoplasm</location>
    </subcellularLocation>
</comment>
<sequence>MIALLTGIVAHKGPDMVILDVGGVGYRVQIPFSTYFDLPDEGGKTTLHIHTNVKEDAINLYGFRSATEKSFFQLLLTVSGVGPKLARDILSNCQVADLASALVRGDIARLSSIPGIGKKTAERLILELKDKVAKLDIAASIKEGATSTPAAGIRDDVSSALINLGYKEAQVNKVLNDLEIPDGAAMETVLKLALKQLMK</sequence>
<dbReference type="GO" id="GO:0009378">
    <property type="term" value="F:four-way junction helicase activity"/>
    <property type="evidence" value="ECO:0007669"/>
    <property type="project" value="InterPro"/>
</dbReference>
<evidence type="ECO:0000256" key="6">
    <source>
        <dbReference type="HAMAP-Rule" id="MF_00031"/>
    </source>
</evidence>
<evidence type="ECO:0000256" key="1">
    <source>
        <dbReference type="ARBA" id="ARBA00022490"/>
    </source>
</evidence>
<dbReference type="SUPFAM" id="SSF46929">
    <property type="entry name" value="DNA helicase RuvA subunit, C-terminal domain"/>
    <property type="match status" value="1"/>
</dbReference>
<dbReference type="InterPro" id="IPR010994">
    <property type="entry name" value="RuvA_2-like"/>
</dbReference>
<feature type="domain" description="Helix-hairpin-helix DNA-binding motif class 1" evidence="7">
    <location>
        <begin position="108"/>
        <end position="127"/>
    </location>
</feature>
<dbReference type="InterPro" id="IPR003583">
    <property type="entry name" value="Hlx-hairpin-Hlx_DNA-bd_motif"/>
</dbReference>
<accession>A0AAW4L4P7</accession>
<dbReference type="GO" id="GO:0005524">
    <property type="term" value="F:ATP binding"/>
    <property type="evidence" value="ECO:0007669"/>
    <property type="project" value="InterPro"/>
</dbReference>
<dbReference type="CDD" id="cd14332">
    <property type="entry name" value="UBA_RuvA_C"/>
    <property type="match status" value="1"/>
</dbReference>
<feature type="region of interest" description="Domain I" evidence="6">
    <location>
        <begin position="1"/>
        <end position="64"/>
    </location>
</feature>
<evidence type="ECO:0000313" key="9">
    <source>
        <dbReference type="Proteomes" id="UP000811899"/>
    </source>
</evidence>
<comment type="caution">
    <text evidence="8">The sequence shown here is derived from an EMBL/GenBank/DDBJ whole genome shotgun (WGS) entry which is preliminary data.</text>
</comment>
<evidence type="ECO:0000256" key="3">
    <source>
        <dbReference type="ARBA" id="ARBA00023125"/>
    </source>
</evidence>
<name>A0AAW4L4P7_9BACT</name>
<comment type="function">
    <text evidence="6">The RuvA-RuvB-RuvC complex processes Holliday junction (HJ) DNA during genetic recombination and DNA repair, while the RuvA-RuvB complex plays an important role in the rescue of blocked DNA replication forks via replication fork reversal (RFR). RuvA specifically binds to HJ cruciform DNA, conferring on it an open structure. The RuvB hexamer acts as an ATP-dependent pump, pulling dsDNA into and through the RuvAB complex. HJ branch migration allows RuvC to scan DNA until it finds its consensus sequence, where it cleaves and resolves the cruciform DNA.</text>
</comment>
<dbReference type="HAMAP" id="MF_00031">
    <property type="entry name" value="DNA_HJ_migration_RuvA"/>
    <property type="match status" value="1"/>
</dbReference>
<keyword evidence="4 6" id="KW-0233">DNA recombination</keyword>
<feature type="domain" description="Helix-hairpin-helix DNA-binding motif class 1" evidence="7">
    <location>
        <begin position="73"/>
        <end position="92"/>
    </location>
</feature>
<reference evidence="8 9" key="1">
    <citation type="submission" date="2021-05" db="EMBL/GenBank/DDBJ databases">
        <title>The draft genome of Geobacter pelophilus DSM 12255.</title>
        <authorList>
            <person name="Xu Z."/>
            <person name="Masuda Y."/>
            <person name="Itoh H."/>
            <person name="Senoo K."/>
        </authorList>
    </citation>
    <scope>NUCLEOTIDE SEQUENCE [LARGE SCALE GENOMIC DNA]</scope>
    <source>
        <strain evidence="8 9">DSM 12255</strain>
    </source>
</reference>
<evidence type="ECO:0000313" key="8">
    <source>
        <dbReference type="EMBL" id="MBT0665971.1"/>
    </source>
</evidence>
<dbReference type="InterPro" id="IPR000085">
    <property type="entry name" value="RuvA"/>
</dbReference>
<dbReference type="AlphaFoldDB" id="A0AAW4L4P7"/>
<comment type="subunit">
    <text evidence="6">Homotetramer. Forms an RuvA(8)-RuvB(12)-Holliday junction (HJ) complex. HJ DNA is sandwiched between 2 RuvA tetramers; dsDNA enters through RuvA and exits via RuvB. An RuvB hexamer assembles on each DNA strand where it exits the tetramer. Each RuvB hexamer is contacted by two RuvA subunits (via domain III) on 2 adjacent RuvB subunits; this complex drives branch migration. In the full resolvosome a probable DNA-RuvA(4)-RuvB(12)-RuvC(2) complex forms which resolves the HJ.</text>
</comment>
<dbReference type="GO" id="GO:0048476">
    <property type="term" value="C:Holliday junction resolvase complex"/>
    <property type="evidence" value="ECO:0007669"/>
    <property type="project" value="UniProtKB-UniRule"/>
</dbReference>
<comment type="domain">
    <text evidence="6">Has three domains with a flexible linker between the domains II and III and assumes an 'L' shape. Domain III is highly mobile and contacts RuvB.</text>
</comment>
<organism evidence="8 9">
    <name type="scientific">Geoanaerobacter pelophilus</name>
    <dbReference type="NCBI Taxonomy" id="60036"/>
    <lineage>
        <taxon>Bacteria</taxon>
        <taxon>Pseudomonadati</taxon>
        <taxon>Thermodesulfobacteriota</taxon>
        <taxon>Desulfuromonadia</taxon>
        <taxon>Geobacterales</taxon>
        <taxon>Geobacteraceae</taxon>
        <taxon>Geoanaerobacter</taxon>
    </lineage>
</organism>
<evidence type="ECO:0000256" key="2">
    <source>
        <dbReference type="ARBA" id="ARBA00022763"/>
    </source>
</evidence>
<evidence type="ECO:0000256" key="4">
    <source>
        <dbReference type="ARBA" id="ARBA00023172"/>
    </source>
</evidence>
<keyword evidence="3 6" id="KW-0238">DNA-binding</keyword>
<dbReference type="GO" id="GO:0000400">
    <property type="term" value="F:four-way junction DNA binding"/>
    <property type="evidence" value="ECO:0007669"/>
    <property type="project" value="UniProtKB-UniRule"/>
</dbReference>
<proteinExistence type="inferred from homology"/>
<keyword evidence="9" id="KW-1185">Reference proteome</keyword>